<name>A0AAW7JKY8_9BACT</name>
<evidence type="ECO:0008006" key="5">
    <source>
        <dbReference type="Google" id="ProtNLM"/>
    </source>
</evidence>
<gene>
    <name evidence="1" type="ORF">QVN81_12580</name>
    <name evidence="2" type="ORF">QVN84_12845</name>
</gene>
<sequence length="80" mass="9087">MTQKKALNQLEEYCRVNNMHLINSTFIKGAYALVIHDAPGEWVQGVANMPCRRLSGYLTPKELLLWLDGYHAGLQANKNK</sequence>
<reference evidence="2" key="2">
    <citation type="submission" date="2023-08" db="EMBL/GenBank/DDBJ databases">
        <title>Identification and characterization of horizontal gene transfer across gut microbiota members of farm animals based on homology search.</title>
        <authorList>
            <person name="Schwarzerova J."/>
            <person name="Nykrynova M."/>
            <person name="Jureckova K."/>
            <person name="Cejkova D."/>
            <person name="Rychlik I."/>
        </authorList>
    </citation>
    <scope>NUCLEOTIDE SEQUENCE</scope>
    <source>
        <strain evidence="2">ET15</strain>
        <strain evidence="1">ET37</strain>
    </source>
</reference>
<organism evidence="2 4">
    <name type="scientific">Leyella lascolaii</name>
    <dbReference type="NCBI Taxonomy" id="1776379"/>
    <lineage>
        <taxon>Bacteria</taxon>
        <taxon>Pseudomonadati</taxon>
        <taxon>Bacteroidota</taxon>
        <taxon>Bacteroidia</taxon>
        <taxon>Bacteroidales</taxon>
        <taxon>Prevotellaceae</taxon>
        <taxon>Leyella</taxon>
    </lineage>
</organism>
<keyword evidence="3" id="KW-1185">Reference proteome</keyword>
<dbReference type="EMBL" id="JAUEIE010000022">
    <property type="protein sequence ID" value="MDN0023840.1"/>
    <property type="molecule type" value="Genomic_DNA"/>
</dbReference>
<evidence type="ECO:0000313" key="1">
    <source>
        <dbReference type="EMBL" id="MDN0023840.1"/>
    </source>
</evidence>
<reference evidence="2" key="1">
    <citation type="submission" date="2023-06" db="EMBL/GenBank/DDBJ databases">
        <authorList>
            <person name="Zeman M."/>
            <person name="Kubasova T."/>
            <person name="Jahodarova E."/>
            <person name="Nykrynova M."/>
            <person name="Rychlik I."/>
        </authorList>
    </citation>
    <scope>NUCLEOTIDE SEQUENCE</scope>
    <source>
        <strain evidence="2">ET15</strain>
        <strain evidence="1">ET37</strain>
    </source>
</reference>
<protein>
    <recommendedName>
        <fullName evidence="5">Phage protein</fullName>
    </recommendedName>
</protein>
<accession>A0AAW7JKY8</accession>
<evidence type="ECO:0000313" key="2">
    <source>
        <dbReference type="EMBL" id="MDN0026394.1"/>
    </source>
</evidence>
<comment type="caution">
    <text evidence="2">The sequence shown here is derived from an EMBL/GenBank/DDBJ whole genome shotgun (WGS) entry which is preliminary data.</text>
</comment>
<evidence type="ECO:0000313" key="4">
    <source>
        <dbReference type="Proteomes" id="UP001168478"/>
    </source>
</evidence>
<dbReference type="AlphaFoldDB" id="A0AAW7JKY8"/>
<dbReference type="Proteomes" id="UP001167831">
    <property type="component" value="Unassembled WGS sequence"/>
</dbReference>
<dbReference type="RefSeq" id="WP_021993242.1">
    <property type="nucleotide sequence ID" value="NZ_CAUWBX010000025.1"/>
</dbReference>
<evidence type="ECO:0000313" key="3">
    <source>
        <dbReference type="Proteomes" id="UP001167831"/>
    </source>
</evidence>
<dbReference type="Proteomes" id="UP001168478">
    <property type="component" value="Unassembled WGS sequence"/>
</dbReference>
<dbReference type="EMBL" id="JAUEIF010000019">
    <property type="protein sequence ID" value="MDN0026394.1"/>
    <property type="molecule type" value="Genomic_DNA"/>
</dbReference>
<proteinExistence type="predicted"/>